<dbReference type="RefSeq" id="WP_089059765.1">
    <property type="nucleotide sequence ID" value="NZ_MUHD01000049.1"/>
</dbReference>
<evidence type="ECO:0008006" key="3">
    <source>
        <dbReference type="Google" id="ProtNLM"/>
    </source>
</evidence>
<sequence>MKKEYTFELLIIDPSGNSEIQSPKSLLYGLLSTEKLWENPEEIDEKDKKFIKDKNLTLKIKPVDTSSVLYNLYESAFILKLESNDFDKLEKFRYPLVVHLKSRLRFEHIRILTDDISTEISNKIYPLINELENILRRYLAKFFTQKVGLDWWKQAVPDKVIEKTKMRQDNENVFSKIVETDMTLIDFNDLGEIIYKHKLGFNKPENLTDKILSISSVEELQKLKQDLDGNYNRFFKQHFKDFSFDSKWKQLFQLRNKVAHNNLFIKPDLENAQNLHTEIKGIILKAEDKIDDFRFSVEEQEAMIKTSSSNITTTPPIDDQIPTNIKIVGKIDLPEKLDNNFEIISEENLLKELTRAEDSLKYKNLTFIGLKSFVTNVLASKGYSFGPTYAQINVLKDKGKIEIYDVENGNENSAWPVKAIRLVK</sequence>
<dbReference type="Proteomes" id="UP000198381">
    <property type="component" value="Unassembled WGS sequence"/>
</dbReference>
<keyword evidence="2" id="KW-1185">Reference proteome</keyword>
<dbReference type="EMBL" id="MUHD01000049">
    <property type="protein sequence ID" value="OXB00587.1"/>
    <property type="molecule type" value="Genomic_DNA"/>
</dbReference>
<evidence type="ECO:0000313" key="2">
    <source>
        <dbReference type="Proteomes" id="UP000198381"/>
    </source>
</evidence>
<evidence type="ECO:0000313" key="1">
    <source>
        <dbReference type="EMBL" id="OXB00587.1"/>
    </source>
</evidence>
<organism evidence="1 2">
    <name type="scientific">Flavobacterium plurextorum</name>
    <dbReference type="NCBI Taxonomy" id="1114867"/>
    <lineage>
        <taxon>Bacteria</taxon>
        <taxon>Pseudomonadati</taxon>
        <taxon>Bacteroidota</taxon>
        <taxon>Flavobacteriia</taxon>
        <taxon>Flavobacteriales</taxon>
        <taxon>Flavobacteriaceae</taxon>
        <taxon>Flavobacterium</taxon>
    </lineage>
</organism>
<name>A0ABX4CNS4_9FLAO</name>
<comment type="caution">
    <text evidence="1">The sequence shown here is derived from an EMBL/GenBank/DDBJ whole genome shotgun (WGS) entry which is preliminary data.</text>
</comment>
<reference evidence="1 2" key="1">
    <citation type="submission" date="2016-11" db="EMBL/GenBank/DDBJ databases">
        <title>Whole genomes of Flavobacteriaceae.</title>
        <authorList>
            <person name="Stine C."/>
            <person name="Li C."/>
            <person name="Tadesse D."/>
        </authorList>
    </citation>
    <scope>NUCLEOTIDE SEQUENCE [LARGE SCALE GENOMIC DNA]</scope>
    <source>
        <strain evidence="1 2">CCUG 60112</strain>
    </source>
</reference>
<protein>
    <recommendedName>
        <fullName evidence="3">Apea-like HEPN domain-containing protein</fullName>
    </recommendedName>
</protein>
<proteinExistence type="predicted"/>
<accession>A0ABX4CNS4</accession>
<gene>
    <name evidence="1" type="ORF">B0A81_20650</name>
</gene>